<evidence type="ECO:0000313" key="3">
    <source>
        <dbReference type="Proteomes" id="UP000636755"/>
    </source>
</evidence>
<name>A0ABR7HJW1_9FIRM</name>
<dbReference type="Gene3D" id="1.10.10.10">
    <property type="entry name" value="Winged helix-like DNA-binding domain superfamily/Winged helix DNA-binding domain"/>
    <property type="match status" value="1"/>
</dbReference>
<dbReference type="InterPro" id="IPR013324">
    <property type="entry name" value="RNA_pol_sigma_r3/r4-like"/>
</dbReference>
<keyword evidence="3" id="KW-1185">Reference proteome</keyword>
<reference evidence="2 3" key="1">
    <citation type="submission" date="2020-08" db="EMBL/GenBank/DDBJ databases">
        <title>Genome public.</title>
        <authorList>
            <person name="Liu C."/>
            <person name="Sun Q."/>
        </authorList>
    </citation>
    <scope>NUCLEOTIDE SEQUENCE [LARGE SCALE GENOMIC DNA]</scope>
    <source>
        <strain evidence="2 3">NSJ-71</strain>
    </source>
</reference>
<gene>
    <name evidence="2" type="ORF">H8R91_04635</name>
</gene>
<dbReference type="EMBL" id="JACOPS010000002">
    <property type="protein sequence ID" value="MBC5727819.1"/>
    <property type="molecule type" value="Genomic_DNA"/>
</dbReference>
<dbReference type="SUPFAM" id="SSF88659">
    <property type="entry name" value="Sigma3 and sigma4 domains of RNA polymerase sigma factors"/>
    <property type="match status" value="1"/>
</dbReference>
<dbReference type="RefSeq" id="WP_186935083.1">
    <property type="nucleotide sequence ID" value="NZ_JACOPS010000002.1"/>
</dbReference>
<dbReference type="InterPro" id="IPR036388">
    <property type="entry name" value="WH-like_DNA-bd_sf"/>
</dbReference>
<feature type="domain" description="RNA polymerase sigma factor 70 region 4 type 2" evidence="1">
    <location>
        <begin position="47"/>
        <end position="90"/>
    </location>
</feature>
<organism evidence="2 3">
    <name type="scientific">Ruminococcus intestinalis</name>
    <dbReference type="NCBI Taxonomy" id="2763066"/>
    <lineage>
        <taxon>Bacteria</taxon>
        <taxon>Bacillati</taxon>
        <taxon>Bacillota</taxon>
        <taxon>Clostridia</taxon>
        <taxon>Eubacteriales</taxon>
        <taxon>Oscillospiraceae</taxon>
        <taxon>Ruminococcus</taxon>
    </lineage>
</organism>
<evidence type="ECO:0000259" key="1">
    <source>
        <dbReference type="Pfam" id="PF08281"/>
    </source>
</evidence>
<accession>A0ABR7HJW1</accession>
<dbReference type="InterPro" id="IPR013249">
    <property type="entry name" value="RNA_pol_sigma70_r4_t2"/>
</dbReference>
<dbReference type="Proteomes" id="UP000636755">
    <property type="component" value="Unassembled WGS sequence"/>
</dbReference>
<comment type="caution">
    <text evidence="2">The sequence shown here is derived from an EMBL/GenBank/DDBJ whole genome shotgun (WGS) entry which is preliminary data.</text>
</comment>
<sequence length="98" mass="11478">MRSKLIHFSDLNSDKICFEKSLMDGETNSENRQKVLKILMNVIENDLTDRQRHCVFEYYFNGKKMKTIASELGITPPVVTRHIQMGAAKLYKIAKYYM</sequence>
<evidence type="ECO:0000313" key="2">
    <source>
        <dbReference type="EMBL" id="MBC5727819.1"/>
    </source>
</evidence>
<proteinExistence type="predicted"/>
<protein>
    <submittedName>
        <fullName evidence="2">Sigma-70 family RNA polymerase sigma factor</fullName>
    </submittedName>
</protein>
<dbReference type="Pfam" id="PF08281">
    <property type="entry name" value="Sigma70_r4_2"/>
    <property type="match status" value="1"/>
</dbReference>